<evidence type="ECO:0000313" key="3">
    <source>
        <dbReference type="Ensembl" id="ENSSFOP00015008208.1"/>
    </source>
</evidence>
<proteinExistence type="inferred from homology"/>
<keyword evidence="4" id="KW-1185">Reference proteome</keyword>
<comment type="function">
    <text evidence="1">Metal-dependent single-stranded DNA (ssDNA) exonuclease involved in mitochondrial genome maintenance. Has preference for 5'-3' exonuclease activity. Necessary for maintenance of proper 7S DNA levels. Probably involved in mitochondrial DNA (mtDNA) repair.</text>
</comment>
<evidence type="ECO:0000256" key="2">
    <source>
        <dbReference type="SAM" id="MobiDB-lite"/>
    </source>
</evidence>
<dbReference type="GO" id="GO:0008297">
    <property type="term" value="F:single-stranded DNA exodeoxyribonuclease activity"/>
    <property type="evidence" value="ECO:0007669"/>
    <property type="project" value="UniProtKB-UniRule"/>
</dbReference>
<dbReference type="GO" id="GO:0043504">
    <property type="term" value="P:mitochondrial DNA repair"/>
    <property type="evidence" value="ECO:0007669"/>
    <property type="project" value="UniProtKB-UniRule"/>
</dbReference>
<dbReference type="RefSeq" id="XP_018595593.1">
    <property type="nucleotide sequence ID" value="XM_018740077.2"/>
</dbReference>
<comment type="similarity">
    <text evidence="1">Belongs to the MGME1 family.</text>
</comment>
<sequence length="353" mass="39841">MMMCSNVLLNQLRPMGSKVMAAPYLPHCTFLPALCLSTSCVRNGRKKSSQYSSVDTGKYSSLVKSVVSSRTSPQTPASLEEEDRHIYGPVVKSKPPSEPARSTPRNPYPLLCPTKTPHPTLPENDEGIPARITLQRGPGKSVVPSVTRILQQTMSPEQSFYLERWRQRMIAELGEEGFKEYTLNIFRQGRCFHSALESILMPGKIAPEDEGSSELVEGYIESVRHVLDDIRGVRAIESVVKHPSLNYLGLVDCVAMYRGRLCVIDWKTSEKPKPFLRNTYDNPIQIAAYVGAINSDDNYNYQVENGLVVVAYKDGSPAHSHFMALDLCQEYWTRWLLRLEEFAEKKQLTSDRH</sequence>
<keyword evidence="1" id="KW-0540">Nuclease</keyword>
<dbReference type="KEGG" id="sfm:108927049"/>
<feature type="active site" evidence="1">
    <location>
        <position position="265"/>
    </location>
</feature>
<feature type="active site" evidence="1">
    <location>
        <position position="267"/>
    </location>
</feature>
<dbReference type="HAMAP" id="MF_03030">
    <property type="entry name" value="MGME1"/>
    <property type="match status" value="1"/>
</dbReference>
<gene>
    <name evidence="1 3" type="primary">MGME1</name>
    <name evidence="3" type="synonym">mgme1</name>
</gene>
<dbReference type="PANTHER" id="PTHR31340:SF3">
    <property type="entry name" value="MITOCHONDRIAL GENOME MAINTENANCE EXONUCLEASE 1"/>
    <property type="match status" value="1"/>
</dbReference>
<feature type="active site" evidence="1">
    <location>
        <position position="252"/>
    </location>
</feature>
<dbReference type="AlphaFoldDB" id="A0A8C9R9V4"/>
<comment type="subcellular location">
    <subcellularLocation>
        <location evidence="1">Mitochondrion</location>
    </subcellularLocation>
</comment>
<dbReference type="RefSeq" id="XP_018595592.1">
    <property type="nucleotide sequence ID" value="XM_018740076.2"/>
</dbReference>
<name>A0A8C9R9V4_SCLFO</name>
<accession>A0A8C9R9V4</accession>
<dbReference type="Ensembl" id="ENSSFOT00015008325.2">
    <property type="protein sequence ID" value="ENSSFOP00015008208.1"/>
    <property type="gene ID" value="ENSSFOG00015005386.2"/>
</dbReference>
<organism evidence="3 4">
    <name type="scientific">Scleropages formosus</name>
    <name type="common">Asian bonytongue</name>
    <name type="synonym">Osteoglossum formosum</name>
    <dbReference type="NCBI Taxonomy" id="113540"/>
    <lineage>
        <taxon>Eukaryota</taxon>
        <taxon>Metazoa</taxon>
        <taxon>Chordata</taxon>
        <taxon>Craniata</taxon>
        <taxon>Vertebrata</taxon>
        <taxon>Euteleostomi</taxon>
        <taxon>Actinopterygii</taxon>
        <taxon>Neopterygii</taxon>
        <taxon>Teleostei</taxon>
        <taxon>Osteoglossocephala</taxon>
        <taxon>Osteoglossomorpha</taxon>
        <taxon>Osteoglossiformes</taxon>
        <taxon>Osteoglossidae</taxon>
        <taxon>Scleropages</taxon>
    </lineage>
</organism>
<keyword evidence="1" id="KW-0269">Exonuclease</keyword>
<dbReference type="CTD" id="92667"/>
<dbReference type="GeneTree" id="ENSGT00390000003349"/>
<reference evidence="3" key="2">
    <citation type="submission" date="2025-08" db="UniProtKB">
        <authorList>
            <consortium name="Ensembl"/>
        </authorList>
    </citation>
    <scope>IDENTIFICATION</scope>
</reference>
<dbReference type="GeneID" id="108927049"/>
<dbReference type="OrthoDB" id="5777131at2759"/>
<dbReference type="GO" id="GO:0005739">
    <property type="term" value="C:mitochondrion"/>
    <property type="evidence" value="ECO:0007669"/>
    <property type="project" value="UniProtKB-SubCell"/>
</dbReference>
<keyword evidence="1" id="KW-0378">Hydrolase</keyword>
<dbReference type="GO" id="GO:0006264">
    <property type="term" value="P:mitochondrial DNA replication"/>
    <property type="evidence" value="ECO:0007669"/>
    <property type="project" value="TreeGrafter"/>
</dbReference>
<feature type="region of interest" description="Disordered" evidence="2">
    <location>
        <begin position="65"/>
        <end position="110"/>
    </location>
</feature>
<keyword evidence="1" id="KW-0496">Mitochondrion</keyword>
<evidence type="ECO:0000313" key="4">
    <source>
        <dbReference type="Proteomes" id="UP000694397"/>
    </source>
</evidence>
<dbReference type="EC" id="3.1.-.-" evidence="1"/>
<evidence type="ECO:0000256" key="1">
    <source>
        <dbReference type="HAMAP-Rule" id="MF_03030"/>
    </source>
</evidence>
<reference evidence="3 4" key="1">
    <citation type="submission" date="2019-04" db="EMBL/GenBank/DDBJ databases">
        <authorList>
            <consortium name="Wellcome Sanger Institute Data Sharing"/>
        </authorList>
    </citation>
    <scope>NUCLEOTIDE SEQUENCE [LARGE SCALE GENOMIC DNA]</scope>
</reference>
<dbReference type="PANTHER" id="PTHR31340">
    <property type="entry name" value="MITOCHONDRIAL GENOME MAINTENANCE EXONUCLEASE 1"/>
    <property type="match status" value="1"/>
</dbReference>
<protein>
    <recommendedName>
        <fullName evidence="1">Mitochondrial genome maintenance exonuclease 1</fullName>
        <ecNumber evidence="1">3.1.-.-</ecNumber>
    </recommendedName>
</protein>
<dbReference type="Proteomes" id="UP000694397">
    <property type="component" value="Chromosome 4"/>
</dbReference>
<reference evidence="3" key="3">
    <citation type="submission" date="2025-09" db="UniProtKB">
        <authorList>
            <consortium name="Ensembl"/>
        </authorList>
    </citation>
    <scope>IDENTIFICATION</scope>
</reference>